<dbReference type="PANTHER" id="PTHR38481">
    <property type="entry name" value="HYALURONATE LYASE"/>
    <property type="match status" value="1"/>
</dbReference>
<dbReference type="Proteomes" id="UP001165136">
    <property type="component" value="Unassembled WGS sequence"/>
</dbReference>
<feature type="chain" id="PRO_5040988519" evidence="5">
    <location>
        <begin position="31"/>
        <end position="781"/>
    </location>
</feature>
<dbReference type="RefSeq" id="WP_285490759.1">
    <property type="nucleotide sequence ID" value="NZ_BSTI01000032.1"/>
</dbReference>
<sequence>MPVSRRTALRGGAIAAASIALTATARPAFAANEPSSGAACASIVKAYRELQTGINRPSPERTEALANLGRVAQAYNASMSVTVGPLWTDLPFGPGSDYTTSMYARLRAIAVDWGTPGGTSSGDPVVLDRVKRALDLLYTNQYNENTAELGNWYTYEIGIPYYLLHTLSVVADELDPADLARYLQPVLRFVGDPNRRTNNSSIVETGANRADKSLIAIVSGAMLGDTARIRKGLDALVDAEGNGAASVVAKLDKAAGDGFHTDGSFIQHDSIPYPGHYGIVLLTALAGTIHITQGTEFALPEALRQQIFALVADSFAPFVYAGAMMEPVRGRMLSRQGETGHDIGHQLTVAVVLLARSATGAAKTELGGLAAKWIDEGTYAPFLKIPDPERFAPGPDLVAIPGIEFAQEMLATGVRPAPIVAEHRIFGQQDRMVHVTEGWSASLGVGSTRISRYESINSMNLHGWYTGDGVLYTFLPNAKGHYTDAYWPTVDPLLLPGTTVKAGATGPLGQVPLTKNAHTGGVRWSAGHGAYALDFVSADGTLTAKKSWFFTPSGVVCLGAGITDASGERVRTVVENRSLGEDGSGVLLVDGRPSHAALGETSTVDNPRWLHLANVGGYVLLDDARLTTLREDRTGSWRDIDTGANTKGTTVPYTRRYQKLLIEHGVKPSGARYAYAVLPAASWVATAASARSWRVRANTASVQAIRLSDNTLLANFFAEGSVEEVSVSGPASIALGRKDGRWQLAVSDPTQLQESVTVTVRGKKVVVPLQGTYGATKVVPL</sequence>
<dbReference type="InterPro" id="IPR014718">
    <property type="entry name" value="GH-type_carb-bd"/>
</dbReference>
<dbReference type="GO" id="GO:0030246">
    <property type="term" value="F:carbohydrate binding"/>
    <property type="evidence" value="ECO:0007669"/>
    <property type="project" value="InterPro"/>
</dbReference>
<feature type="active site" evidence="4">
    <location>
        <position position="268"/>
    </location>
</feature>
<dbReference type="PROSITE" id="PS51318">
    <property type="entry name" value="TAT"/>
    <property type="match status" value="1"/>
</dbReference>
<feature type="signal peptide" evidence="5">
    <location>
        <begin position="1"/>
        <end position="30"/>
    </location>
</feature>
<dbReference type="InterPro" id="IPR008929">
    <property type="entry name" value="Chondroitin_lyas"/>
</dbReference>
<feature type="active site" evidence="4">
    <location>
        <position position="277"/>
    </location>
</feature>
<evidence type="ECO:0000256" key="1">
    <source>
        <dbReference type="ARBA" id="ARBA00006699"/>
    </source>
</evidence>
<dbReference type="InterPro" id="IPR038970">
    <property type="entry name" value="Lyase_8"/>
</dbReference>
<organism evidence="9 10">
    <name type="scientific">Amycolatopsis taiwanensis</name>
    <dbReference type="NCBI Taxonomy" id="342230"/>
    <lineage>
        <taxon>Bacteria</taxon>
        <taxon>Bacillati</taxon>
        <taxon>Actinomycetota</taxon>
        <taxon>Actinomycetes</taxon>
        <taxon>Pseudonocardiales</taxon>
        <taxon>Pseudonocardiaceae</taxon>
        <taxon>Amycolatopsis</taxon>
    </lineage>
</organism>
<feature type="active site" evidence="4">
    <location>
        <position position="331"/>
    </location>
</feature>
<feature type="domain" description="Polysaccharide lyase 8 N-terminal alpha-helical" evidence="8">
    <location>
        <begin position="64"/>
        <end position="365"/>
    </location>
</feature>
<dbReference type="SUPFAM" id="SSF74650">
    <property type="entry name" value="Galactose mutarotase-like"/>
    <property type="match status" value="1"/>
</dbReference>
<evidence type="ECO:0000313" key="9">
    <source>
        <dbReference type="EMBL" id="GLY71162.1"/>
    </source>
</evidence>
<gene>
    <name evidence="9" type="ORF">Atai01_77810</name>
</gene>
<evidence type="ECO:0000259" key="8">
    <source>
        <dbReference type="Pfam" id="PF08124"/>
    </source>
</evidence>
<evidence type="ECO:0000256" key="3">
    <source>
        <dbReference type="ARBA" id="ARBA00023239"/>
    </source>
</evidence>
<reference evidence="9" key="1">
    <citation type="submission" date="2023-03" db="EMBL/GenBank/DDBJ databases">
        <title>Amycolatopsis taiwanensis NBRC 103393.</title>
        <authorList>
            <person name="Ichikawa N."/>
            <person name="Sato H."/>
            <person name="Tonouchi N."/>
        </authorList>
    </citation>
    <scope>NUCLEOTIDE SEQUENCE</scope>
    <source>
        <strain evidence="9">NBRC 103393</strain>
    </source>
</reference>
<dbReference type="GO" id="GO:0005975">
    <property type="term" value="P:carbohydrate metabolic process"/>
    <property type="evidence" value="ECO:0007669"/>
    <property type="project" value="InterPro"/>
</dbReference>
<dbReference type="EMBL" id="BSTI01000032">
    <property type="protein sequence ID" value="GLY71162.1"/>
    <property type="molecule type" value="Genomic_DNA"/>
</dbReference>
<evidence type="ECO:0000256" key="5">
    <source>
        <dbReference type="SAM" id="SignalP"/>
    </source>
</evidence>
<keyword evidence="3 9" id="KW-0456">Lyase</keyword>
<dbReference type="Gene3D" id="2.60.220.10">
    <property type="entry name" value="Polysaccharide lyase family 8-like, C-terminal"/>
    <property type="match status" value="1"/>
</dbReference>
<accession>A0A9W6RBQ8</accession>
<dbReference type="InterPro" id="IPR006311">
    <property type="entry name" value="TAT_signal"/>
</dbReference>
<keyword evidence="2 5" id="KW-0732">Signal</keyword>
<keyword evidence="10" id="KW-1185">Reference proteome</keyword>
<dbReference type="InterPro" id="IPR011071">
    <property type="entry name" value="Lyase_8-like_C"/>
</dbReference>
<comment type="caution">
    <text evidence="9">The sequence shown here is derived from an EMBL/GenBank/DDBJ whole genome shotgun (WGS) entry which is preliminary data.</text>
</comment>
<name>A0A9W6RBQ8_9PSEU</name>
<dbReference type="SUPFAM" id="SSF48230">
    <property type="entry name" value="Chondroitin AC/alginate lyase"/>
    <property type="match status" value="1"/>
</dbReference>
<dbReference type="InterPro" id="IPR012970">
    <property type="entry name" value="Lyase_8_alpha_N"/>
</dbReference>
<evidence type="ECO:0000259" key="6">
    <source>
        <dbReference type="Pfam" id="PF02278"/>
    </source>
</evidence>
<dbReference type="InterPro" id="IPR004103">
    <property type="entry name" value="Lyase_8_C"/>
</dbReference>
<evidence type="ECO:0000313" key="10">
    <source>
        <dbReference type="Proteomes" id="UP001165136"/>
    </source>
</evidence>
<dbReference type="InterPro" id="IPR011013">
    <property type="entry name" value="Gal_mutarotase_sf_dom"/>
</dbReference>
<dbReference type="Gene3D" id="2.70.98.10">
    <property type="match status" value="1"/>
</dbReference>
<feature type="domain" description="Polysaccharide lyase family 8 C-terminal" evidence="7">
    <location>
        <begin position="695"/>
        <end position="757"/>
    </location>
</feature>
<dbReference type="Pfam" id="PF08124">
    <property type="entry name" value="Lyase_8_N"/>
    <property type="match status" value="1"/>
</dbReference>
<dbReference type="Pfam" id="PF02884">
    <property type="entry name" value="Lyase_8_C"/>
    <property type="match status" value="1"/>
</dbReference>
<evidence type="ECO:0000256" key="2">
    <source>
        <dbReference type="ARBA" id="ARBA00022729"/>
    </source>
</evidence>
<dbReference type="SUPFAM" id="SSF49863">
    <property type="entry name" value="Hyaluronate lyase-like, C-terminal domain"/>
    <property type="match status" value="1"/>
</dbReference>
<feature type="domain" description="Polysaccharide lyase family 8 central" evidence="6">
    <location>
        <begin position="423"/>
        <end position="682"/>
    </location>
</feature>
<proteinExistence type="inferred from homology"/>
<dbReference type="CDD" id="cd01083">
    <property type="entry name" value="GAG_Lyase"/>
    <property type="match status" value="1"/>
</dbReference>
<evidence type="ECO:0000259" key="7">
    <source>
        <dbReference type="Pfam" id="PF02884"/>
    </source>
</evidence>
<dbReference type="Pfam" id="PF02278">
    <property type="entry name" value="Lyase_8"/>
    <property type="match status" value="1"/>
</dbReference>
<comment type="similarity">
    <text evidence="1">Belongs to the polysaccharide lyase 8 family.</text>
</comment>
<protein>
    <submittedName>
        <fullName evidence="9">Hyaluronate lyase</fullName>
    </submittedName>
</protein>
<dbReference type="GO" id="GO:0016837">
    <property type="term" value="F:carbon-oxygen lyase activity, acting on polysaccharides"/>
    <property type="evidence" value="ECO:0007669"/>
    <property type="project" value="UniProtKB-ARBA"/>
</dbReference>
<dbReference type="Gene3D" id="1.50.10.100">
    <property type="entry name" value="Chondroitin AC/alginate lyase"/>
    <property type="match status" value="1"/>
</dbReference>
<evidence type="ECO:0000256" key="4">
    <source>
        <dbReference type="PIRSR" id="PIRSR638970-1"/>
    </source>
</evidence>
<dbReference type="AlphaFoldDB" id="A0A9W6RBQ8"/>
<dbReference type="InterPro" id="IPR003159">
    <property type="entry name" value="Lyase_8_central_dom"/>
</dbReference>
<dbReference type="PANTHER" id="PTHR38481:SF1">
    <property type="entry name" value="HYALURONATE LYASE"/>
    <property type="match status" value="1"/>
</dbReference>
<dbReference type="GO" id="GO:0005576">
    <property type="term" value="C:extracellular region"/>
    <property type="evidence" value="ECO:0007669"/>
    <property type="project" value="InterPro"/>
</dbReference>